<protein>
    <recommendedName>
        <fullName evidence="3">Adhesin isopeptide-forming adherence domain-containing protein</fullName>
    </recommendedName>
</protein>
<feature type="domain" description="Adhesin isopeptide-forming adherence" evidence="3">
    <location>
        <begin position="327"/>
        <end position="478"/>
    </location>
</feature>
<evidence type="ECO:0000256" key="2">
    <source>
        <dbReference type="SAM" id="SignalP"/>
    </source>
</evidence>
<evidence type="ECO:0000256" key="1">
    <source>
        <dbReference type="SAM" id="Phobius"/>
    </source>
</evidence>
<dbReference type="OrthoDB" id="2324663at2"/>
<dbReference type="Proteomes" id="UP000189299">
    <property type="component" value="Unassembled WGS sequence"/>
</dbReference>
<evidence type="ECO:0000313" key="5">
    <source>
        <dbReference type="Proteomes" id="UP000189299"/>
    </source>
</evidence>
<accession>A0A1V2UC06</accession>
<sequence length="689" mass="76851">MKNFSKSNMKKHVVVAMMLVGTVAGVATSSVNSLATETSSSDSSSLSEGVKLNSEQLGQVRGITKTNGSNKLIDDPNTTVVTDDTVISSDYSFFVQFIKGKTTVETIGDSWSETMKTPEGEQKDRSVSIPIKDIQKGKSGVIYRNVSAFGEEVDAKFIIEDFKEGKTTDGKVPTDGQVAFNTRDQVGVYQNRIQEATFSIEFLKAGTNEPIHLDGFYTFSDIDWTQYITLHSDMLDKSTGILADPTCWLVLTENEDGSKTFAEVNNQGSDDYDIHAMFTVLFRDLSKFTVSFGSAHATDKLPVNNDWEWSWFGNTAVKPARSDDPNPEKTVTDMDEKEVTQNQLAQMNETFTYSITQNILGQLEQFYHRSFEMVDEIIPELERISEVKVVDESGEDRSNFFKDQSEGNKVHVVATEEALNTQDFYGHTYTFSFDTNVREAMNLDKYFNQDEKMYYFPNQAKTVINNKEKLTNQTQTKVGETPNDNPIKKIKDSNGKEVDVSQVKQGEAVEFVISNPTGVPYSSIGKPVSIYDDLEDVFMLDDKSIKMEIADLGDQVEFTDITDKGNLLIDKEAEKATWSIEDGSILAGKQYRLTISGTVKTDVDFSSYVDDSGNIRVPNIAYQKIGDEERTTNQVNVIVPQEKPEILPPTAIDNGNNQALIVTVLVCLVSVLCLLGVFLVKGKKNERNN</sequence>
<keyword evidence="1" id="KW-0472">Membrane</keyword>
<dbReference type="Gene3D" id="2.60.40.740">
    <property type="match status" value="1"/>
</dbReference>
<organism evidence="4 5">
    <name type="scientific">Enterococcus mundtii</name>
    <dbReference type="NCBI Taxonomy" id="53346"/>
    <lineage>
        <taxon>Bacteria</taxon>
        <taxon>Bacillati</taxon>
        <taxon>Bacillota</taxon>
        <taxon>Bacilli</taxon>
        <taxon>Lactobacillales</taxon>
        <taxon>Enterococcaceae</taxon>
        <taxon>Enterococcus</taxon>
    </lineage>
</organism>
<keyword evidence="2" id="KW-0732">Signal</keyword>
<feature type="chain" id="PRO_5038881512" description="Adhesin isopeptide-forming adherence domain-containing protein" evidence="2">
    <location>
        <begin position="27"/>
        <end position="689"/>
    </location>
</feature>
<comment type="caution">
    <text evidence="4">The sequence shown here is derived from an EMBL/GenBank/DDBJ whole genome shotgun (WGS) entry which is preliminary data.</text>
</comment>
<dbReference type="InterPro" id="IPR026345">
    <property type="entry name" value="Adh_isopep-form_adh_dom"/>
</dbReference>
<gene>
    <name evidence="4" type="ORF">BTN92_15120</name>
</gene>
<evidence type="ECO:0000259" key="3">
    <source>
        <dbReference type="Pfam" id="PF17998"/>
    </source>
</evidence>
<dbReference type="EMBL" id="MSTR01000021">
    <property type="protein sequence ID" value="ONN40456.1"/>
    <property type="molecule type" value="Genomic_DNA"/>
</dbReference>
<proteinExistence type="predicted"/>
<evidence type="ECO:0000313" key="4">
    <source>
        <dbReference type="EMBL" id="ONN40456.1"/>
    </source>
</evidence>
<keyword evidence="1" id="KW-0812">Transmembrane</keyword>
<name>A0A1V2UC06_ENTMU</name>
<dbReference type="RefSeq" id="WP_077152101.1">
    <property type="nucleotide sequence ID" value="NZ_CABMMO010000021.1"/>
</dbReference>
<dbReference type="Pfam" id="PF17998">
    <property type="entry name" value="AgI_II_C2"/>
    <property type="match status" value="1"/>
</dbReference>
<reference evidence="4 5" key="1">
    <citation type="submission" date="2016-12" db="EMBL/GenBank/DDBJ databases">
        <authorList>
            <person name="Song W.-J."/>
            <person name="Kurnit D.M."/>
        </authorList>
    </citation>
    <scope>NUCLEOTIDE SEQUENCE [LARGE SCALE GENOMIC DNA]</scope>
    <source>
        <strain evidence="4 5">CGB1038-1_S1</strain>
    </source>
</reference>
<feature type="transmembrane region" description="Helical" evidence="1">
    <location>
        <begin position="659"/>
        <end position="680"/>
    </location>
</feature>
<feature type="signal peptide" evidence="2">
    <location>
        <begin position="1"/>
        <end position="26"/>
    </location>
</feature>
<dbReference type="AlphaFoldDB" id="A0A1V2UC06"/>
<keyword evidence="1" id="KW-1133">Transmembrane helix</keyword>